<comment type="caution">
    <text evidence="2">The sequence shown here is derived from an EMBL/GenBank/DDBJ whole genome shotgun (WGS) entry which is preliminary data.</text>
</comment>
<organism evidence="2 3">
    <name type="scientific">Prunus yedoensis var. nudiflora</name>
    <dbReference type="NCBI Taxonomy" id="2094558"/>
    <lineage>
        <taxon>Eukaryota</taxon>
        <taxon>Viridiplantae</taxon>
        <taxon>Streptophyta</taxon>
        <taxon>Embryophyta</taxon>
        <taxon>Tracheophyta</taxon>
        <taxon>Spermatophyta</taxon>
        <taxon>Magnoliopsida</taxon>
        <taxon>eudicotyledons</taxon>
        <taxon>Gunneridae</taxon>
        <taxon>Pentapetalae</taxon>
        <taxon>rosids</taxon>
        <taxon>fabids</taxon>
        <taxon>Rosales</taxon>
        <taxon>Rosaceae</taxon>
        <taxon>Amygdaloideae</taxon>
        <taxon>Amygdaleae</taxon>
        <taxon>Prunus</taxon>
    </lineage>
</organism>
<reference evidence="2 3" key="1">
    <citation type="submission" date="2018-02" db="EMBL/GenBank/DDBJ databases">
        <title>Draft genome of wild Prunus yedoensis var. nudiflora.</title>
        <authorList>
            <person name="Baek S."/>
            <person name="Kim J.-H."/>
            <person name="Choi K."/>
            <person name="Kim G.-B."/>
            <person name="Cho A."/>
            <person name="Jang H."/>
            <person name="Shin C.-H."/>
            <person name="Yu H.-J."/>
            <person name="Mun J.-H."/>
        </authorList>
    </citation>
    <scope>NUCLEOTIDE SEQUENCE [LARGE SCALE GENOMIC DNA]</scope>
    <source>
        <strain evidence="3">cv. Jeju island</strain>
        <tissue evidence="2">Leaf</tissue>
    </source>
</reference>
<evidence type="ECO:0000313" key="3">
    <source>
        <dbReference type="Proteomes" id="UP000250321"/>
    </source>
</evidence>
<keyword evidence="3" id="KW-1185">Reference proteome</keyword>
<dbReference type="EMBL" id="PJQY01002405">
    <property type="protein sequence ID" value="PQP93981.1"/>
    <property type="molecule type" value="Genomic_DNA"/>
</dbReference>
<gene>
    <name evidence="2" type="ORF">Pyn_18662</name>
</gene>
<evidence type="ECO:0000256" key="1">
    <source>
        <dbReference type="SAM" id="MobiDB-lite"/>
    </source>
</evidence>
<sequence length="255" mass="26952">MGSIALADSSTNQGEKRALSSDSGVAEAGHLSNHDIEFPPADNISLARPRKTRKNPHLTGLGVENSIRLDSHASTLELDLGGLTTTSSHGVVNEVAIDNMEGVCGAALTFGHCTTGAYHEATQGTGLGFGNAPAAQPAIEIEFPASLNSISTPQRDPTVLFHGDGTEGRPPQAVEDIFAYLDQWAASTSKNDVSIRPATSSLTFGMLRDPGAEALVRAYLDRDYTSFADETERARLKTSLDNLAASGLFSWSNHN</sequence>
<dbReference type="AlphaFoldDB" id="A0A314XJ98"/>
<name>A0A314XJ98_PRUYE</name>
<protein>
    <submittedName>
        <fullName evidence="2">Uncharacterized protein</fullName>
    </submittedName>
</protein>
<dbReference type="Proteomes" id="UP000250321">
    <property type="component" value="Unassembled WGS sequence"/>
</dbReference>
<feature type="region of interest" description="Disordered" evidence="1">
    <location>
        <begin position="1"/>
        <end position="26"/>
    </location>
</feature>
<proteinExistence type="predicted"/>
<evidence type="ECO:0000313" key="2">
    <source>
        <dbReference type="EMBL" id="PQP93981.1"/>
    </source>
</evidence>
<accession>A0A314XJ98</accession>